<evidence type="ECO:0000313" key="2">
    <source>
        <dbReference type="Proteomes" id="UP000253934"/>
    </source>
</evidence>
<reference evidence="1" key="1">
    <citation type="submission" date="2018-04" db="EMBL/GenBank/DDBJ databases">
        <title>Draft genome sequence of the Candidatus Spirobacillus cienkowskii, a pathogen of freshwater Daphnia species, reconstructed from hemolymph metagenomic reads.</title>
        <authorList>
            <person name="Bresciani L."/>
            <person name="Lemos L.N."/>
            <person name="Wale N."/>
            <person name="Lin J.Y."/>
            <person name="Fernandes G.R."/>
            <person name="Duffy M.A."/>
            <person name="Rodrigues J.M."/>
        </authorList>
    </citation>
    <scope>NUCLEOTIDE SEQUENCE [LARGE SCALE GENOMIC DNA]</scope>
    <source>
        <strain evidence="1">Binning01</strain>
    </source>
</reference>
<sequence>MSTNEKKFYQMRLSDSLENQDILNFIKYAKTSFDSSKINYPRGLKSQADRAIWLMNYALEILSKNNKVEGASVLKSIEKEDKNSKNGLFDLLR</sequence>
<proteinExistence type="predicted"/>
<comment type="caution">
    <text evidence="1">The sequence shown here is derived from an EMBL/GenBank/DDBJ whole genome shotgun (WGS) entry which is preliminary data.</text>
</comment>
<protein>
    <submittedName>
        <fullName evidence="1">Uncharacterized protein</fullName>
    </submittedName>
</protein>
<gene>
    <name evidence="1" type="ORF">DCC88_00240</name>
</gene>
<dbReference type="EMBL" id="QOVW01000001">
    <property type="protein sequence ID" value="RDB37389.1"/>
    <property type="molecule type" value="Genomic_DNA"/>
</dbReference>
<organism evidence="1 2">
    <name type="scientific">Spirobacillus cienkowskii</name>
    <dbReference type="NCBI Taxonomy" id="495820"/>
    <lineage>
        <taxon>Bacteria</taxon>
        <taxon>Pseudomonadati</taxon>
        <taxon>Bdellovibrionota</taxon>
        <taxon>Oligoflexia</taxon>
        <taxon>Silvanigrellales</taxon>
        <taxon>Spirobacillus</taxon>
    </lineage>
</organism>
<evidence type="ECO:0000313" key="1">
    <source>
        <dbReference type="EMBL" id="RDB37389.1"/>
    </source>
</evidence>
<keyword evidence="2" id="KW-1185">Reference proteome</keyword>
<accession>A0A369KRT3</accession>
<dbReference type="Proteomes" id="UP000253934">
    <property type="component" value="Unassembled WGS sequence"/>
</dbReference>
<name>A0A369KRT3_9BACT</name>
<dbReference type="AlphaFoldDB" id="A0A369KRT3"/>